<gene>
    <name evidence="1" type="ORF">CR513_05779</name>
</gene>
<protein>
    <submittedName>
        <fullName evidence="1">Uncharacterized protein</fullName>
    </submittedName>
</protein>
<keyword evidence="2" id="KW-1185">Reference proteome</keyword>
<organism evidence="1 2">
    <name type="scientific">Mucuna pruriens</name>
    <name type="common">Velvet bean</name>
    <name type="synonym">Dolichos pruriens</name>
    <dbReference type="NCBI Taxonomy" id="157652"/>
    <lineage>
        <taxon>Eukaryota</taxon>
        <taxon>Viridiplantae</taxon>
        <taxon>Streptophyta</taxon>
        <taxon>Embryophyta</taxon>
        <taxon>Tracheophyta</taxon>
        <taxon>Spermatophyta</taxon>
        <taxon>Magnoliopsida</taxon>
        <taxon>eudicotyledons</taxon>
        <taxon>Gunneridae</taxon>
        <taxon>Pentapetalae</taxon>
        <taxon>rosids</taxon>
        <taxon>fabids</taxon>
        <taxon>Fabales</taxon>
        <taxon>Fabaceae</taxon>
        <taxon>Papilionoideae</taxon>
        <taxon>50 kb inversion clade</taxon>
        <taxon>NPAAA clade</taxon>
        <taxon>indigoferoid/millettioid clade</taxon>
        <taxon>Phaseoleae</taxon>
        <taxon>Mucuna</taxon>
    </lineage>
</organism>
<dbReference type="AlphaFoldDB" id="A0A371I447"/>
<dbReference type="Proteomes" id="UP000257109">
    <property type="component" value="Unassembled WGS sequence"/>
</dbReference>
<feature type="non-terminal residue" evidence="1">
    <location>
        <position position="228"/>
    </location>
</feature>
<proteinExistence type="predicted"/>
<sequence length="228" mass="26797">AGCRKELLQEGALHVSPGIEKYWLKIQPILRCSIQGEWKCLHFDVVLRYPLRPHCRANHMKFFKMLVGVFSCKTMKFWQQTLTHMSELASAVGIGCTKVDTPRSHKDRHIQNQRLNLTDTLHRLRIRPHLAWHTKTQKNLYPRQRRQFDNSFSFSHSNAYQLTKVNYSIVNPRSFFSRTQCAQLLLSVKQIVIESKVLQQEKIVPLPFPNRTISAKKLESDEKLLRMF</sequence>
<dbReference type="EMBL" id="QJKJ01000967">
    <property type="protein sequence ID" value="RDY09802.1"/>
    <property type="molecule type" value="Genomic_DNA"/>
</dbReference>
<evidence type="ECO:0000313" key="2">
    <source>
        <dbReference type="Proteomes" id="UP000257109"/>
    </source>
</evidence>
<feature type="non-terminal residue" evidence="1">
    <location>
        <position position="1"/>
    </location>
</feature>
<reference evidence="1" key="1">
    <citation type="submission" date="2018-05" db="EMBL/GenBank/DDBJ databases">
        <title>Draft genome of Mucuna pruriens seed.</title>
        <authorList>
            <person name="Nnadi N.E."/>
            <person name="Vos R."/>
            <person name="Hasami M.H."/>
            <person name="Devisetty U.K."/>
            <person name="Aguiy J.C."/>
        </authorList>
    </citation>
    <scope>NUCLEOTIDE SEQUENCE [LARGE SCALE GENOMIC DNA]</scope>
    <source>
        <strain evidence="1">JCA_2017</strain>
    </source>
</reference>
<evidence type="ECO:0000313" key="1">
    <source>
        <dbReference type="EMBL" id="RDY09802.1"/>
    </source>
</evidence>
<comment type="caution">
    <text evidence="1">The sequence shown here is derived from an EMBL/GenBank/DDBJ whole genome shotgun (WGS) entry which is preliminary data.</text>
</comment>
<name>A0A371I447_MUCPR</name>
<accession>A0A371I447</accession>